<keyword evidence="3" id="KW-1185">Reference proteome</keyword>
<dbReference type="EMBL" id="JAGSOY010000093">
    <property type="protein sequence ID" value="MBU2713646.1"/>
    <property type="molecule type" value="Genomic_DNA"/>
</dbReference>
<keyword evidence="1" id="KW-0812">Transmembrane</keyword>
<evidence type="ECO:0000256" key="1">
    <source>
        <dbReference type="SAM" id="Phobius"/>
    </source>
</evidence>
<gene>
    <name evidence="2" type="ORF">KCG35_21535</name>
</gene>
<reference evidence="2 3" key="1">
    <citation type="submission" date="2021-04" db="EMBL/GenBank/DDBJ databases">
        <authorList>
            <person name="Pira H."/>
            <person name="Risdian C."/>
            <person name="Wink J."/>
        </authorList>
    </citation>
    <scope>NUCLEOTIDE SEQUENCE [LARGE SCALE GENOMIC DNA]</scope>
    <source>
        <strain evidence="2 3">WH53</strain>
    </source>
</reference>
<comment type="caution">
    <text evidence="2">The sequence shown here is derived from an EMBL/GenBank/DDBJ whole genome shotgun (WGS) entry which is preliminary data.</text>
</comment>
<evidence type="ECO:0000313" key="3">
    <source>
        <dbReference type="Proteomes" id="UP000690515"/>
    </source>
</evidence>
<proteinExistence type="predicted"/>
<name>A0ABS5ZHV8_9GAMM</name>
<accession>A0ABS5ZHV8</accession>
<dbReference type="Proteomes" id="UP000690515">
    <property type="component" value="Unassembled WGS sequence"/>
</dbReference>
<sequence>MKHWHLDKNISVTHIISTFAVVISLFTWGGSIDKRIDQNSQSIGHLAEMQQRQDKRITDIKSEIRDDLQLISNKLDRLIESKLSN</sequence>
<protein>
    <submittedName>
        <fullName evidence="2">Uncharacterized protein</fullName>
    </submittedName>
</protein>
<organism evidence="2 3">
    <name type="scientific">Zooshikella harenae</name>
    <dbReference type="NCBI Taxonomy" id="2827238"/>
    <lineage>
        <taxon>Bacteria</taxon>
        <taxon>Pseudomonadati</taxon>
        <taxon>Pseudomonadota</taxon>
        <taxon>Gammaproteobacteria</taxon>
        <taxon>Oceanospirillales</taxon>
        <taxon>Zooshikellaceae</taxon>
        <taxon>Zooshikella</taxon>
    </lineage>
</organism>
<keyword evidence="1" id="KW-1133">Transmembrane helix</keyword>
<feature type="transmembrane region" description="Helical" evidence="1">
    <location>
        <begin position="12"/>
        <end position="32"/>
    </location>
</feature>
<keyword evidence="1" id="KW-0472">Membrane</keyword>
<evidence type="ECO:0000313" key="2">
    <source>
        <dbReference type="EMBL" id="MBU2713646.1"/>
    </source>
</evidence>